<protein>
    <recommendedName>
        <fullName evidence="3">DUF433 domain-containing protein</fullName>
    </recommendedName>
</protein>
<dbReference type="InterPro" id="IPR007367">
    <property type="entry name" value="DUF433"/>
</dbReference>
<dbReference type="Pfam" id="PF04255">
    <property type="entry name" value="DUF433"/>
    <property type="match status" value="1"/>
</dbReference>
<accession>A0A1L5NQW2</accession>
<dbReference type="Gene3D" id="1.10.10.10">
    <property type="entry name" value="Winged helix-like DNA-binding domain superfamily/Winged helix DNA-binding domain"/>
    <property type="match status" value="1"/>
</dbReference>
<dbReference type="RefSeq" id="WP_074070792.1">
    <property type="nucleotide sequence ID" value="NZ_CP017104.1"/>
</dbReference>
<sequence>METLTTAQAAFVLGEPLESFKKVVERSPVKPHLVTRGGRRIRQFGTAELVFLHAYDELKQAFTPKTQSELYNALRTTLQGRHEKVVVFGNHRYDISSHVRDVAKKVKELDRLNAHIDSSGKEAFIRGTKIEAHRIAALLDAGVSVRQVQQDYPSLAESQIIAAKIYAEANPKAGRPYPKKTAKAAMREADLSALDDLD</sequence>
<dbReference type="SUPFAM" id="SSF46689">
    <property type="entry name" value="Homeodomain-like"/>
    <property type="match status" value="1"/>
</dbReference>
<gene>
    <name evidence="1" type="ORF">IE4872_PC00231</name>
</gene>
<dbReference type="OrthoDB" id="200074at2"/>
<dbReference type="InterPro" id="IPR036388">
    <property type="entry name" value="WH-like_DNA-bd_sf"/>
</dbReference>
<name>A0A1L5NQW2_9HYPH</name>
<dbReference type="InterPro" id="IPR009057">
    <property type="entry name" value="Homeodomain-like_sf"/>
</dbReference>
<evidence type="ECO:0000313" key="2">
    <source>
        <dbReference type="Proteomes" id="UP000184749"/>
    </source>
</evidence>
<dbReference type="Proteomes" id="UP000184749">
    <property type="component" value="Plasmid pRgalIE4872c"/>
</dbReference>
<evidence type="ECO:0008006" key="3">
    <source>
        <dbReference type="Google" id="ProtNLM"/>
    </source>
</evidence>
<organism evidence="1 2">
    <name type="scientific">Rhizobium gallicum</name>
    <dbReference type="NCBI Taxonomy" id="56730"/>
    <lineage>
        <taxon>Bacteria</taxon>
        <taxon>Pseudomonadati</taxon>
        <taxon>Pseudomonadota</taxon>
        <taxon>Alphaproteobacteria</taxon>
        <taxon>Hyphomicrobiales</taxon>
        <taxon>Rhizobiaceae</taxon>
        <taxon>Rhizobium/Agrobacterium group</taxon>
        <taxon>Rhizobium</taxon>
    </lineage>
</organism>
<proteinExistence type="predicted"/>
<evidence type="ECO:0000313" key="1">
    <source>
        <dbReference type="EMBL" id="APO70258.1"/>
    </source>
</evidence>
<dbReference type="AlphaFoldDB" id="A0A1L5NQW2"/>
<reference evidence="1 2" key="1">
    <citation type="submission" date="2016-09" db="EMBL/GenBank/DDBJ databases">
        <title>The complete genome sequences of Rhizobium gallicum, symbiovars gallicum and phaseoli, symbionts associated to common bean (Phaseolus vulgaris).</title>
        <authorList>
            <person name="Bustos P."/>
            <person name="Santamaria R.I."/>
            <person name="Perez-Carrascal O.M."/>
            <person name="Juarez S."/>
            <person name="Lozano L."/>
            <person name="Martinez-Flores I."/>
            <person name="Martinez-Romero E."/>
            <person name="Cevallos M."/>
            <person name="Romero D."/>
            <person name="Davila G."/>
            <person name="Gonzalez V."/>
        </authorList>
    </citation>
    <scope>NUCLEOTIDE SEQUENCE [LARGE SCALE GENOMIC DNA]</scope>
    <source>
        <strain evidence="1 2">IE4872</strain>
        <plasmid evidence="2">prgalie4872c</plasmid>
    </source>
</reference>
<geneLocation type="plasmid" evidence="2">
    <name>prgalie4872c</name>
</geneLocation>
<dbReference type="EMBL" id="CP017104">
    <property type="protein sequence ID" value="APO70258.1"/>
    <property type="molecule type" value="Genomic_DNA"/>
</dbReference>
<keyword evidence="1" id="KW-0614">Plasmid</keyword>